<evidence type="ECO:0000256" key="1">
    <source>
        <dbReference type="ARBA" id="ARBA00022857"/>
    </source>
</evidence>
<dbReference type="AlphaFoldDB" id="A0A7I7Y8D8"/>
<dbReference type="InterPro" id="IPR008670">
    <property type="entry name" value="CoA_reduct_LuxC"/>
</dbReference>
<dbReference type="RefSeq" id="WP_308205870.1">
    <property type="nucleotide sequence ID" value="NZ_AP022613.1"/>
</dbReference>
<keyword evidence="3" id="KW-1185">Reference proteome</keyword>
<dbReference type="EMBL" id="AP022613">
    <property type="protein sequence ID" value="BBZ37965.1"/>
    <property type="molecule type" value="Genomic_DNA"/>
</dbReference>
<name>A0A7I7Y8D8_9MYCO</name>
<reference evidence="2 3" key="1">
    <citation type="journal article" date="2019" name="Emerg. Microbes Infect.">
        <title>Comprehensive subspecies identification of 175 nontuberculous mycobacteria species based on 7547 genomic profiles.</title>
        <authorList>
            <person name="Matsumoto Y."/>
            <person name="Kinjo T."/>
            <person name="Motooka D."/>
            <person name="Nabeya D."/>
            <person name="Jung N."/>
            <person name="Uechi K."/>
            <person name="Horii T."/>
            <person name="Iida T."/>
            <person name="Fujita J."/>
            <person name="Nakamura S."/>
        </authorList>
    </citation>
    <scope>NUCLEOTIDE SEQUENCE [LARGE SCALE GENOMIC DNA]</scope>
    <source>
        <strain evidence="2 3">JCM 14738</strain>
    </source>
</reference>
<proteinExistence type="predicted"/>
<dbReference type="Pfam" id="PF05893">
    <property type="entry name" value="LuxC"/>
    <property type="match status" value="1"/>
</dbReference>
<evidence type="ECO:0000313" key="2">
    <source>
        <dbReference type="EMBL" id="BBZ37965.1"/>
    </source>
</evidence>
<protein>
    <submittedName>
        <fullName evidence="2">Long-chain-fatty-acyl-CoA reductase</fullName>
    </submittedName>
</protein>
<dbReference type="Proteomes" id="UP000467385">
    <property type="component" value="Chromosome"/>
</dbReference>
<sequence length="489" mass="53768">MSVLAAYTVPLFLRGEVIADDLVSFGTRQGINEFQAPDMVRYVDRLPLKSPGEMSDLYDVSFDEILDVLEALGDALDFDTNAHLQEAYEAALVANVLPPEMMRNSYRVLRPLFTRRHVLEVADSQVGLDYLNGWVPQRLSDGRELRVRAFGSRVLHIPAGNGGLVSAVTILRSVIARCDTIIKAPSNDPLTAIAIARTLADVAPGHPITKHLAVGYWKGGDLAVEEVLYQPRHVEKIVAWGGLASVKHVTRYIQPGLELIALDPKRSATIIGAEAFADHATMREVARRAAIDIGVANQEGCANARVIYALSGTDEAGLAKANKLGELIYAELVALPPFISTAPLYPNRDLFERLESSRMTDDFYRVFGGERREGAIVVSQFDEPVDYAPMLSGRVANIVPVDHIDQVTRAVNAYTQTIGIYPESLKRQLRDNLPLFGAQRLTSLGYACSVAIAMPQDAIEPIRRMCKWIVDEECDPEVVVPLWRVGAAQ</sequence>
<dbReference type="GO" id="GO:0008218">
    <property type="term" value="P:bioluminescence"/>
    <property type="evidence" value="ECO:0007669"/>
    <property type="project" value="InterPro"/>
</dbReference>
<accession>A0A7I7Y8D8</accession>
<evidence type="ECO:0000313" key="3">
    <source>
        <dbReference type="Proteomes" id="UP000467385"/>
    </source>
</evidence>
<gene>
    <name evidence="2" type="ORF">MCNS_10280</name>
</gene>
<keyword evidence="1" id="KW-0521">NADP</keyword>
<dbReference type="InterPro" id="IPR016161">
    <property type="entry name" value="Ald_DH/histidinol_DH"/>
</dbReference>
<dbReference type="SUPFAM" id="SSF53720">
    <property type="entry name" value="ALDH-like"/>
    <property type="match status" value="1"/>
</dbReference>
<dbReference type="GO" id="GO:0003995">
    <property type="term" value="F:acyl-CoA dehydrogenase activity"/>
    <property type="evidence" value="ECO:0007669"/>
    <property type="project" value="InterPro"/>
</dbReference>
<organism evidence="2 3">
    <name type="scientific">Mycobacterium conspicuum</name>
    <dbReference type="NCBI Taxonomy" id="44010"/>
    <lineage>
        <taxon>Bacteria</taxon>
        <taxon>Bacillati</taxon>
        <taxon>Actinomycetota</taxon>
        <taxon>Actinomycetes</taxon>
        <taxon>Mycobacteriales</taxon>
        <taxon>Mycobacteriaceae</taxon>
        <taxon>Mycobacterium</taxon>
    </lineage>
</organism>